<feature type="transmembrane region" description="Helical" evidence="1">
    <location>
        <begin position="35"/>
        <end position="58"/>
    </location>
</feature>
<dbReference type="EMBL" id="JACAZI010000006">
    <property type="protein sequence ID" value="KAF7358093.1"/>
    <property type="molecule type" value="Genomic_DNA"/>
</dbReference>
<evidence type="ECO:0000256" key="1">
    <source>
        <dbReference type="SAM" id="Phobius"/>
    </source>
</evidence>
<sequence>MAKQTIYATAFARFRITPHMSSPGTSLFDFPQTSYVAFPLILSGGLLSALHILSYLAAPSGLGARFLTPVISSALRILSDDTSTVENNPQKAIVLLTAFYLFTVYMASVMLSNIGQLLGNKAGYKNKEPRLNKRNIPSGLPHRMIATHEALCDIFPAYAVTAALIATSITPKSPSTSINALALHVFLKVAIYSPAYLLDIDVVRTYSHMCAVAALLVGLWAIVTEEA</sequence>
<keyword evidence="1" id="KW-0472">Membrane</keyword>
<proteinExistence type="predicted"/>
<dbReference type="PANTHER" id="PTHR35371:SF1">
    <property type="entry name" value="BLR7753 PROTEIN"/>
    <property type="match status" value="1"/>
</dbReference>
<keyword evidence="1" id="KW-0812">Transmembrane</keyword>
<keyword evidence="3" id="KW-1185">Reference proteome</keyword>
<reference evidence="2" key="1">
    <citation type="submission" date="2020-05" db="EMBL/GenBank/DDBJ databases">
        <title>Mycena genomes resolve the evolution of fungal bioluminescence.</title>
        <authorList>
            <person name="Tsai I.J."/>
        </authorList>
    </citation>
    <scope>NUCLEOTIDE SEQUENCE</scope>
    <source>
        <strain evidence="2">CCC161011</strain>
    </source>
</reference>
<name>A0A8H7D453_9AGAR</name>
<feature type="transmembrane region" description="Helical" evidence="1">
    <location>
        <begin position="92"/>
        <end position="111"/>
    </location>
</feature>
<evidence type="ECO:0000313" key="2">
    <source>
        <dbReference type="EMBL" id="KAF7358093.1"/>
    </source>
</evidence>
<organism evidence="2 3">
    <name type="scientific">Mycena venus</name>
    <dbReference type="NCBI Taxonomy" id="2733690"/>
    <lineage>
        <taxon>Eukaryota</taxon>
        <taxon>Fungi</taxon>
        <taxon>Dikarya</taxon>
        <taxon>Basidiomycota</taxon>
        <taxon>Agaricomycotina</taxon>
        <taxon>Agaricomycetes</taxon>
        <taxon>Agaricomycetidae</taxon>
        <taxon>Agaricales</taxon>
        <taxon>Marasmiineae</taxon>
        <taxon>Mycenaceae</taxon>
        <taxon>Mycena</taxon>
    </lineage>
</organism>
<dbReference type="PANTHER" id="PTHR35371">
    <property type="entry name" value="INNER MEMBRANE PROTEIN"/>
    <property type="match status" value="1"/>
</dbReference>
<protein>
    <submittedName>
        <fullName evidence="2">Uncharacterized protein</fullName>
    </submittedName>
</protein>
<dbReference type="OrthoDB" id="2421200at2759"/>
<gene>
    <name evidence="2" type="ORF">MVEN_00857300</name>
</gene>
<feature type="transmembrane region" description="Helical" evidence="1">
    <location>
        <begin position="205"/>
        <end position="223"/>
    </location>
</feature>
<dbReference type="Proteomes" id="UP000620124">
    <property type="component" value="Unassembled WGS sequence"/>
</dbReference>
<dbReference type="AlphaFoldDB" id="A0A8H7D453"/>
<comment type="caution">
    <text evidence="2">The sequence shown here is derived from an EMBL/GenBank/DDBJ whole genome shotgun (WGS) entry which is preliminary data.</text>
</comment>
<keyword evidence="1" id="KW-1133">Transmembrane helix</keyword>
<evidence type="ECO:0000313" key="3">
    <source>
        <dbReference type="Proteomes" id="UP000620124"/>
    </source>
</evidence>
<accession>A0A8H7D453</accession>